<keyword evidence="2" id="KW-0472">Membrane</keyword>
<comment type="catalytic activity">
    <reaction evidence="2">
        <text>a quinone + NADH + 5 H(+)(in) = a quinol + NAD(+) + 4 H(+)(out)</text>
        <dbReference type="Rhea" id="RHEA:57888"/>
        <dbReference type="ChEBI" id="CHEBI:15378"/>
        <dbReference type="ChEBI" id="CHEBI:24646"/>
        <dbReference type="ChEBI" id="CHEBI:57540"/>
        <dbReference type="ChEBI" id="CHEBI:57945"/>
        <dbReference type="ChEBI" id="CHEBI:132124"/>
    </reaction>
</comment>
<keyword evidence="2" id="KW-1133">Transmembrane helix</keyword>
<keyword evidence="2" id="KW-1003">Cell membrane</keyword>
<dbReference type="Proteomes" id="UP000218627">
    <property type="component" value="Unassembled WGS sequence"/>
</dbReference>
<dbReference type="InterPro" id="IPR001457">
    <property type="entry name" value="NADH_UbQ/plastoQ_OxRdtase_su6"/>
</dbReference>
<dbReference type="GO" id="GO:0005886">
    <property type="term" value="C:plasma membrane"/>
    <property type="evidence" value="ECO:0007669"/>
    <property type="project" value="UniProtKB-SubCell"/>
</dbReference>
<dbReference type="PANTHER" id="PTHR33269:SF17">
    <property type="entry name" value="NADH-UBIQUINONE OXIDOREDUCTASE CHAIN 6"/>
    <property type="match status" value="1"/>
</dbReference>
<keyword evidence="2" id="KW-0812">Transmembrane</keyword>
<dbReference type="GO" id="GO:0008137">
    <property type="term" value="F:NADH dehydrogenase (ubiquinone) activity"/>
    <property type="evidence" value="ECO:0007669"/>
    <property type="project" value="UniProtKB-UniRule"/>
</dbReference>
<accession>A0A285P4H5</accession>
<evidence type="ECO:0000256" key="2">
    <source>
        <dbReference type="RuleBase" id="RU004429"/>
    </source>
</evidence>
<feature type="transmembrane region" description="Helical" evidence="2">
    <location>
        <begin position="29"/>
        <end position="45"/>
    </location>
</feature>
<dbReference type="InterPro" id="IPR042106">
    <property type="entry name" value="Nuo/plastoQ_OxRdtase_6_NuoJ"/>
</dbReference>
<proteinExistence type="inferred from homology"/>
<keyword evidence="2" id="KW-0874">Quinone</keyword>
<dbReference type="PANTHER" id="PTHR33269">
    <property type="entry name" value="NADH-UBIQUINONE OXIDOREDUCTASE CHAIN 6"/>
    <property type="match status" value="1"/>
</dbReference>
<comment type="caution">
    <text evidence="2">Lacks conserved residue(s) required for the propagation of feature annotation.</text>
</comment>
<gene>
    <name evidence="3" type="ORF">SAMN06265353_1666</name>
</gene>
<organism evidence="3 4">
    <name type="scientific">Hydrogenobacter hydrogenophilus</name>
    <dbReference type="NCBI Taxonomy" id="35835"/>
    <lineage>
        <taxon>Bacteria</taxon>
        <taxon>Pseudomonadati</taxon>
        <taxon>Aquificota</taxon>
        <taxon>Aquificia</taxon>
        <taxon>Aquificales</taxon>
        <taxon>Aquificaceae</taxon>
        <taxon>Hydrogenobacter</taxon>
    </lineage>
</organism>
<feature type="transmembrane region" description="Helical" evidence="2">
    <location>
        <begin position="92"/>
        <end position="110"/>
    </location>
</feature>
<protein>
    <recommendedName>
        <fullName evidence="2">NADH-quinone oxidoreductase subunit J</fullName>
        <ecNumber evidence="2">7.1.1.-</ecNumber>
    </recommendedName>
</protein>
<dbReference type="OrthoDB" id="9814997at2"/>
<name>A0A285P4H5_9AQUI</name>
<dbReference type="EMBL" id="OBEN01000013">
    <property type="protein sequence ID" value="SNZ16634.1"/>
    <property type="molecule type" value="Genomic_DNA"/>
</dbReference>
<keyword evidence="4" id="KW-1185">Reference proteome</keyword>
<evidence type="ECO:0000313" key="3">
    <source>
        <dbReference type="EMBL" id="SNZ16634.1"/>
    </source>
</evidence>
<comment type="similarity">
    <text evidence="1 2">Belongs to the complex I subunit 6 family.</text>
</comment>
<keyword evidence="2" id="KW-0520">NAD</keyword>
<sequence>MEWLITAFLSLWLILSTLGTVFMRNPVHVILSFLSAILAMAGVFLQMGAELLAGLQLIIYAVAIVVFYVLIITVIPWEKVKRFEGIYKQELLLGLPFFVISFAVMSYMTLKGKFAEPVNVISGNNVKDVGKNLFTSYLFPFEVASVILLIAMIGAILLGRKEE</sequence>
<evidence type="ECO:0000313" key="4">
    <source>
        <dbReference type="Proteomes" id="UP000218627"/>
    </source>
</evidence>
<dbReference type="RefSeq" id="WP_096603369.1">
    <property type="nucleotide sequence ID" value="NZ_OBEN01000013.1"/>
</dbReference>
<feature type="transmembrane region" description="Helical" evidence="2">
    <location>
        <begin position="57"/>
        <end position="77"/>
    </location>
</feature>
<comment type="function">
    <text evidence="2">NDH-1 shuttles electrons from NADH, via FMN and iron-sulfur (Fe-S) centers, to quinones in the respiratory chain. Couples the redox reaction to proton translocation (for every two electrons transferred, four hydrogen ions are translocated across the cytoplasmic membrane), and thus conserves the redox energy in a proton gradient.</text>
</comment>
<dbReference type="EC" id="7.1.1.-" evidence="2"/>
<dbReference type="Gene3D" id="1.20.120.1200">
    <property type="entry name" value="NADH-ubiquinone/plastoquinone oxidoreductase chain 6, subunit NuoJ"/>
    <property type="match status" value="1"/>
</dbReference>
<comment type="subcellular location">
    <subcellularLocation>
        <location evidence="2">Cell membrane</location>
        <topology evidence="2">Multi-pass membrane protein</topology>
    </subcellularLocation>
</comment>
<dbReference type="AlphaFoldDB" id="A0A285P4H5"/>
<reference evidence="4" key="1">
    <citation type="submission" date="2017-09" db="EMBL/GenBank/DDBJ databases">
        <authorList>
            <person name="Varghese N."/>
            <person name="Submissions S."/>
        </authorList>
    </citation>
    <scope>NUCLEOTIDE SEQUENCE [LARGE SCALE GENOMIC DNA]</scope>
    <source>
        <strain evidence="4">DSM 2913</strain>
    </source>
</reference>
<evidence type="ECO:0000256" key="1">
    <source>
        <dbReference type="ARBA" id="ARBA00005698"/>
    </source>
</evidence>
<feature type="transmembrane region" description="Helical" evidence="2">
    <location>
        <begin position="137"/>
        <end position="158"/>
    </location>
</feature>
<dbReference type="GO" id="GO:0048038">
    <property type="term" value="F:quinone binding"/>
    <property type="evidence" value="ECO:0007669"/>
    <property type="project" value="UniProtKB-UniRule"/>
</dbReference>
<dbReference type="Pfam" id="PF00499">
    <property type="entry name" value="Oxidored_q3"/>
    <property type="match status" value="1"/>
</dbReference>